<keyword evidence="11" id="KW-1185">Reference proteome</keyword>
<dbReference type="Proteomes" id="UP000077659">
    <property type="component" value="Unassembled WGS sequence"/>
</dbReference>
<evidence type="ECO:0000313" key="10">
    <source>
        <dbReference type="Proteomes" id="UP000077659"/>
    </source>
</evidence>
<feature type="transmembrane region" description="Helical" evidence="7">
    <location>
        <begin position="12"/>
        <end position="29"/>
    </location>
</feature>
<feature type="transmembrane region" description="Helical" evidence="7">
    <location>
        <begin position="524"/>
        <end position="542"/>
    </location>
</feature>
<feature type="transmembrane region" description="Helical" evidence="7">
    <location>
        <begin position="110"/>
        <end position="128"/>
    </location>
</feature>
<reference evidence="9 10" key="1">
    <citation type="submission" date="2016-05" db="EMBL/GenBank/DDBJ databases">
        <title>Pathogenic, phenotypic and molecular characterisation of Xanthomonas nasturtii sp. nov. and Xanthomonas floridensis sp. nov., new species of Xanthomonas associated with watercress production in Florida.</title>
        <authorList>
            <person name="Vicente J.G."/>
            <person name="Rothwell S."/>
            <person name="Holub E.B."/>
            <person name="Studholme D.J."/>
        </authorList>
    </citation>
    <scope>NUCLEOTIDE SEQUENCE [LARGE SCALE GENOMIC DNA]</scope>
    <source>
        <strain evidence="9 10">WHRI 8848</strain>
    </source>
</reference>
<accession>A0A1A9MGA8</accession>
<keyword evidence="5 7" id="KW-0472">Membrane</keyword>
<evidence type="ECO:0000313" key="11">
    <source>
        <dbReference type="Proteomes" id="UP001303614"/>
    </source>
</evidence>
<feature type="compositionally biased region" description="Low complexity" evidence="6">
    <location>
        <begin position="355"/>
        <end position="401"/>
    </location>
</feature>
<evidence type="ECO:0000256" key="6">
    <source>
        <dbReference type="SAM" id="MobiDB-lite"/>
    </source>
</evidence>
<name>A0A1A9MGA8_9XANT</name>
<gene>
    <name evidence="9" type="ORF">A7D17_12080</name>
    <name evidence="8" type="ORF">VB146_19860</name>
</gene>
<feature type="transmembrane region" description="Helical" evidence="7">
    <location>
        <begin position="144"/>
        <end position="163"/>
    </location>
</feature>
<sequence>MNALLRDRQAWLFSVKTFAASIAALYVALAGNLSRPYWAMATVYIVSQPLLGPTRAKGVYRVLGTLLAGAATLVMLPNLVETPLLLSAAMALWLSVCLFLALLNRGPRGYAFLLAGYTAAFIGFPAVTSPEGIFDTVVARSEEIILGTVMAVLFASLVFPASVRPMLHARIGSWMQDAAQWCRQVLQRGASHAPRNRLAADLVQFDALIAFVRHDDPRHAGAVPAMEQLRARMLLLLPVLSSITDQLQAVHDAHGTGSPTLLQLLDDIGVWIEQGQDADSAVALADLHARIAALRPAVDNDLQRLLRDSLLLRLQELLELWQQCRALERELLHDTTAPAPDIAASATTLPPDAPVSPAAAAPRAASRQADSDAVQPDAAAPTIDPPTSAAAPANGPHAASHLGRSAGNGTHASGRQRLPWLRNAASAMSTRASGASNARHLDLGMAGFSALSAGIALMAYCVLWIGIGWEGGGNGAMMAAVTAAFFAAQDDPAPSMLSFLTWAVVASLVAGIYLFGIFPAIHDFPMLVLVLAAVFLPLGALLHRPRTMLIALPLVVNLTALLSLQNTYNANIQSFVNAAVAMVLGIGFAVVLTRLFRSVSAEWSARRLVRQGWRTLADAADGRGTQDRQHFAARMLDLLGLLAPRLALAPEGSELASVDMLNEVRVGLNILQLRSARRGLPQPSSDAVDAILAEVAAHYRQQIAHKRPLPAPDALRARLDASLARVGKVPAGAHRDEALLGLIGLRYSVFAQTAPQTHGYVGTRSPLAPLPTGEGLG</sequence>
<feature type="transmembrane region" description="Helical" evidence="7">
    <location>
        <begin position="59"/>
        <end position="78"/>
    </location>
</feature>
<protein>
    <submittedName>
        <fullName evidence="8">FUSC family protein</fullName>
    </submittedName>
    <submittedName>
        <fullName evidence="9">Multidrug transporter</fullName>
    </submittedName>
</protein>
<dbReference type="OrthoDB" id="9807111at2"/>
<organism evidence="9 10">
    <name type="scientific">Xanthomonas floridensis</name>
    <dbReference type="NCBI Taxonomy" id="1843580"/>
    <lineage>
        <taxon>Bacteria</taxon>
        <taxon>Pseudomonadati</taxon>
        <taxon>Pseudomonadota</taxon>
        <taxon>Gammaproteobacteria</taxon>
        <taxon>Lysobacterales</taxon>
        <taxon>Lysobacteraceae</taxon>
        <taxon>Xanthomonas</taxon>
    </lineage>
</organism>
<dbReference type="AlphaFoldDB" id="A0A1A9MGA8"/>
<evidence type="ECO:0000313" key="8">
    <source>
        <dbReference type="EMBL" id="MEA5126066.1"/>
    </source>
</evidence>
<dbReference type="InterPro" id="IPR006726">
    <property type="entry name" value="PHBA_efflux_AaeB/fusaric-R"/>
</dbReference>
<evidence type="ECO:0000256" key="7">
    <source>
        <dbReference type="SAM" id="Phobius"/>
    </source>
</evidence>
<feature type="region of interest" description="Disordered" evidence="6">
    <location>
        <begin position="758"/>
        <end position="777"/>
    </location>
</feature>
<dbReference type="Proteomes" id="UP001303614">
    <property type="component" value="Unassembled WGS sequence"/>
</dbReference>
<evidence type="ECO:0000256" key="4">
    <source>
        <dbReference type="ARBA" id="ARBA00022989"/>
    </source>
</evidence>
<feature type="region of interest" description="Disordered" evidence="6">
    <location>
        <begin position="342"/>
        <end position="414"/>
    </location>
</feature>
<dbReference type="EMBL" id="JAYFSO010000033">
    <property type="protein sequence ID" value="MEA5126066.1"/>
    <property type="molecule type" value="Genomic_DNA"/>
</dbReference>
<dbReference type="PANTHER" id="PTHR30509:SF40">
    <property type="entry name" value="BLR3852 PROTEIN"/>
    <property type="match status" value="1"/>
</dbReference>
<comment type="caution">
    <text evidence="9">The sequence shown here is derived from an EMBL/GenBank/DDBJ whole genome shotgun (WGS) entry which is preliminary data.</text>
</comment>
<comment type="subcellular location">
    <subcellularLocation>
        <location evidence="1">Cell membrane</location>
        <topology evidence="1">Multi-pass membrane protein</topology>
    </subcellularLocation>
</comment>
<feature type="transmembrane region" description="Helical" evidence="7">
    <location>
        <begin position="84"/>
        <end position="103"/>
    </location>
</feature>
<dbReference type="PANTHER" id="PTHR30509">
    <property type="entry name" value="P-HYDROXYBENZOIC ACID EFFLUX PUMP SUBUNIT-RELATED"/>
    <property type="match status" value="1"/>
</dbReference>
<keyword evidence="2" id="KW-1003">Cell membrane</keyword>
<keyword evidence="4 7" id="KW-1133">Transmembrane helix</keyword>
<feature type="transmembrane region" description="Helical" evidence="7">
    <location>
        <begin position="549"/>
        <end position="568"/>
    </location>
</feature>
<dbReference type="GO" id="GO:0022857">
    <property type="term" value="F:transmembrane transporter activity"/>
    <property type="evidence" value="ECO:0007669"/>
    <property type="project" value="InterPro"/>
</dbReference>
<dbReference type="RefSeq" id="WP_064507908.1">
    <property type="nucleotide sequence ID" value="NZ_JAYFSN010000034.1"/>
</dbReference>
<proteinExistence type="predicted"/>
<feature type="transmembrane region" description="Helical" evidence="7">
    <location>
        <begin position="574"/>
        <end position="596"/>
    </location>
</feature>
<dbReference type="EMBL" id="LXNG01000005">
    <property type="protein sequence ID" value="OAG68846.1"/>
    <property type="molecule type" value="Genomic_DNA"/>
</dbReference>
<keyword evidence="3 7" id="KW-0812">Transmembrane</keyword>
<evidence type="ECO:0000256" key="5">
    <source>
        <dbReference type="ARBA" id="ARBA00023136"/>
    </source>
</evidence>
<dbReference type="GO" id="GO:0005886">
    <property type="term" value="C:plasma membrane"/>
    <property type="evidence" value="ECO:0007669"/>
    <property type="project" value="UniProtKB-SubCell"/>
</dbReference>
<evidence type="ECO:0000313" key="9">
    <source>
        <dbReference type="EMBL" id="OAG68846.1"/>
    </source>
</evidence>
<feature type="transmembrane region" description="Helical" evidence="7">
    <location>
        <begin position="443"/>
        <end position="465"/>
    </location>
</feature>
<dbReference type="STRING" id="1843580.A7D17_12080"/>
<dbReference type="Pfam" id="PF04632">
    <property type="entry name" value="FUSC"/>
    <property type="match status" value="2"/>
</dbReference>
<evidence type="ECO:0000256" key="2">
    <source>
        <dbReference type="ARBA" id="ARBA00022475"/>
    </source>
</evidence>
<evidence type="ECO:0000256" key="1">
    <source>
        <dbReference type="ARBA" id="ARBA00004651"/>
    </source>
</evidence>
<reference evidence="8 11" key="2">
    <citation type="submission" date="2023-12" db="EMBL/GenBank/DDBJ databases">
        <title>Genome sequencing of Xanthomonas floridensis.</title>
        <authorList>
            <person name="Greer S."/>
            <person name="Harrison J."/>
            <person name="Grant M."/>
            <person name="Vicente J."/>
            <person name="Studholme D."/>
        </authorList>
    </citation>
    <scope>NUCLEOTIDE SEQUENCE [LARGE SCALE GENOMIC DNA]</scope>
    <source>
        <strain evidence="8 11">WHRI 8848</strain>
    </source>
</reference>
<evidence type="ECO:0000256" key="3">
    <source>
        <dbReference type="ARBA" id="ARBA00022692"/>
    </source>
</evidence>
<feature type="transmembrane region" description="Helical" evidence="7">
    <location>
        <begin position="500"/>
        <end position="518"/>
    </location>
</feature>